<dbReference type="InterPro" id="IPR024775">
    <property type="entry name" value="DinB-like"/>
</dbReference>
<dbReference type="RefSeq" id="WP_035328458.1">
    <property type="nucleotide sequence ID" value="NZ_CP015125.1"/>
</dbReference>
<accession>A0A0A2H5K2</accession>
<sequence length="173" mass="19745">MTTRAEVKEPEYNTYYNQYISQVPEDTDLLEALQSGLDFTVSFYNGLSEEQLLLRYAPGKWTPKEVLLHLIDTERIFSYRALRFSRMDATPLQGFEQDDFVASSNANDRTISSLLEEYASVRLASLSLFTSMTRETVRVIGEASQSPLSPRAAGFIIAGHERHHIAIIKERYL</sequence>
<evidence type="ECO:0000313" key="2">
    <source>
        <dbReference type="EMBL" id="KGO07885.1"/>
    </source>
</evidence>
<dbReference type="SUPFAM" id="SSF109854">
    <property type="entry name" value="DinB/YfiT-like putative metalloenzymes"/>
    <property type="match status" value="1"/>
</dbReference>
<gene>
    <name evidence="2" type="ORF">NV36_14285</name>
</gene>
<dbReference type="InterPro" id="IPR034660">
    <property type="entry name" value="DinB/YfiT-like"/>
</dbReference>
<name>A0A0A2H5K2_9FLAO</name>
<dbReference type="Gene3D" id="1.20.120.450">
    <property type="entry name" value="dinb family like domain"/>
    <property type="match status" value="1"/>
</dbReference>
<feature type="domain" description="DinB-like" evidence="1">
    <location>
        <begin position="42"/>
        <end position="168"/>
    </location>
</feature>
<comment type="caution">
    <text evidence="2">The sequence shown here is derived from an EMBL/GenBank/DDBJ whole genome shotgun (WGS) entry which is preliminary data.</text>
</comment>
<dbReference type="OrthoDB" id="9793216at2"/>
<proteinExistence type="predicted"/>
<dbReference type="Proteomes" id="UP000030140">
    <property type="component" value="Unassembled WGS sequence"/>
</dbReference>
<protein>
    <submittedName>
        <fullName evidence="2">Damage-inducible protein DinB</fullName>
    </submittedName>
</protein>
<keyword evidence="3" id="KW-1185">Reference proteome</keyword>
<dbReference type="PATRIC" id="fig|1300343.5.peg.1753"/>
<reference evidence="2 3" key="1">
    <citation type="submission" date="2014-10" db="EMBL/GenBank/DDBJ databases">
        <title>Draft genome sequence of the proteorhodopsin-containing marine bacterium Dokdonia donghaensis.</title>
        <authorList>
            <person name="Gomez-Consarnau L."/>
            <person name="Gonzalez J.M."/>
            <person name="Riedel T."/>
            <person name="Jaenicke S."/>
            <person name="Wagner-Doebler I."/>
            <person name="Fuhrman J.A."/>
        </authorList>
    </citation>
    <scope>NUCLEOTIDE SEQUENCE [LARGE SCALE GENOMIC DNA]</scope>
    <source>
        <strain evidence="2 3">DSW-1</strain>
    </source>
</reference>
<organism evidence="2 3">
    <name type="scientific">Dokdonia donghaensis DSW-1</name>
    <dbReference type="NCBI Taxonomy" id="1300343"/>
    <lineage>
        <taxon>Bacteria</taxon>
        <taxon>Pseudomonadati</taxon>
        <taxon>Bacteroidota</taxon>
        <taxon>Flavobacteriia</taxon>
        <taxon>Flavobacteriales</taxon>
        <taxon>Flavobacteriaceae</taxon>
        <taxon>Dokdonia</taxon>
    </lineage>
</organism>
<evidence type="ECO:0000259" key="1">
    <source>
        <dbReference type="Pfam" id="PF12867"/>
    </source>
</evidence>
<evidence type="ECO:0000313" key="3">
    <source>
        <dbReference type="Proteomes" id="UP000030140"/>
    </source>
</evidence>
<dbReference type="AlphaFoldDB" id="A0A0A2H5K2"/>
<dbReference type="KEGG" id="ddo:I597_1743"/>
<dbReference type="Pfam" id="PF12867">
    <property type="entry name" value="DinB_2"/>
    <property type="match status" value="1"/>
</dbReference>
<dbReference type="EMBL" id="JSAQ01000001">
    <property type="protein sequence ID" value="KGO07885.1"/>
    <property type="molecule type" value="Genomic_DNA"/>
</dbReference>